<name>A0A0C1MSE2_9GAMM</name>
<proteinExistence type="predicted"/>
<dbReference type="Pfam" id="PF02779">
    <property type="entry name" value="Transket_pyr"/>
    <property type="match status" value="1"/>
</dbReference>
<dbReference type="InterPro" id="IPR005475">
    <property type="entry name" value="Transketolase-like_Pyr-bd"/>
</dbReference>
<dbReference type="PANTHER" id="PTHR43825">
    <property type="entry name" value="PYRUVATE DEHYDROGENASE E1 COMPONENT"/>
    <property type="match status" value="1"/>
</dbReference>
<dbReference type="SMART" id="SM00861">
    <property type="entry name" value="Transket_pyr"/>
    <property type="match status" value="1"/>
</dbReference>
<dbReference type="Gene3D" id="3.40.50.920">
    <property type="match status" value="1"/>
</dbReference>
<dbReference type="InterPro" id="IPR033248">
    <property type="entry name" value="Transketolase_C"/>
</dbReference>
<keyword evidence="1" id="KW-0786">Thiamine pyrophosphate</keyword>
<dbReference type="CDD" id="cd07033">
    <property type="entry name" value="TPP_PYR_DXS_TK_like"/>
    <property type="match status" value="1"/>
</dbReference>
<gene>
    <name evidence="3" type="ORF">JF50_11175</name>
</gene>
<evidence type="ECO:0000313" key="4">
    <source>
        <dbReference type="Proteomes" id="UP000031327"/>
    </source>
</evidence>
<organism evidence="3 4">
    <name type="scientific">Pseudoalteromonas luteoviolacea</name>
    <dbReference type="NCBI Taxonomy" id="43657"/>
    <lineage>
        <taxon>Bacteria</taxon>
        <taxon>Pseudomonadati</taxon>
        <taxon>Pseudomonadota</taxon>
        <taxon>Gammaproteobacteria</taxon>
        <taxon>Alteromonadales</taxon>
        <taxon>Pseudoalteromonadaceae</taxon>
        <taxon>Pseudoalteromonas</taxon>
    </lineage>
</organism>
<dbReference type="OrthoDB" id="9803371at2"/>
<dbReference type="SUPFAM" id="SSF52518">
    <property type="entry name" value="Thiamin diphosphate-binding fold (THDP-binding)"/>
    <property type="match status" value="1"/>
</dbReference>
<dbReference type="RefSeq" id="WP_039609485.1">
    <property type="nucleotide sequence ID" value="NZ_JWIC01000005.1"/>
</dbReference>
<protein>
    <recommendedName>
        <fullName evidence="2">Transketolase-like pyrimidine-binding domain-containing protein</fullName>
    </recommendedName>
</protein>
<dbReference type="InterPro" id="IPR009014">
    <property type="entry name" value="Transketo_C/PFOR_II"/>
</dbReference>
<feature type="domain" description="Transketolase-like pyrimidine-binding" evidence="2">
    <location>
        <begin position="2"/>
        <end position="166"/>
    </location>
</feature>
<dbReference type="Gene3D" id="3.40.50.970">
    <property type="match status" value="1"/>
</dbReference>
<accession>A0A0C1MSE2</accession>
<sequence>MSNLRQAFADKMLSVGADDPRLVVMVGDISHGILKPFAAEYPQRYYNVGICEPTIVGMAAGIASTGLVPVAHTIAPFLIERSFEQIKLDFAYQQLAGNFITVGGAFDYAQLGCSHHCYNDIALMCQLDNTVVTSPASDYEFSELFSQCYDQGTINYFKLTENPHNVDFTGQVELGKAIVVEQGHDLTLLAVGPQLKQALSAYENLTAQGHSIELIYIHTIKPFDAPTVINSIAKTKAIIVCEELSEHGGVYDVVMRHWASRDKAQFKQLAIKEMIHDYGTYEQLCQVAGLTDKHISDHAITMLENKKA</sequence>
<dbReference type="Pfam" id="PF02780">
    <property type="entry name" value="Transketolase_C"/>
    <property type="match status" value="1"/>
</dbReference>
<dbReference type="AlphaFoldDB" id="A0A0C1MSE2"/>
<dbReference type="Proteomes" id="UP000031327">
    <property type="component" value="Unassembled WGS sequence"/>
</dbReference>
<dbReference type="SUPFAM" id="SSF52922">
    <property type="entry name" value="TK C-terminal domain-like"/>
    <property type="match status" value="1"/>
</dbReference>
<dbReference type="EMBL" id="JWIC01000005">
    <property type="protein sequence ID" value="KID57718.1"/>
    <property type="molecule type" value="Genomic_DNA"/>
</dbReference>
<evidence type="ECO:0000313" key="3">
    <source>
        <dbReference type="EMBL" id="KID57718.1"/>
    </source>
</evidence>
<evidence type="ECO:0000256" key="1">
    <source>
        <dbReference type="ARBA" id="ARBA00023052"/>
    </source>
</evidence>
<dbReference type="InterPro" id="IPR051157">
    <property type="entry name" value="PDH/Transketolase"/>
</dbReference>
<evidence type="ECO:0000259" key="2">
    <source>
        <dbReference type="SMART" id="SM00861"/>
    </source>
</evidence>
<dbReference type="PANTHER" id="PTHR43825:SF5">
    <property type="entry name" value="HYPOTHETICAL TRANSKETOLASE FAMILY PROTEIN"/>
    <property type="match status" value="1"/>
</dbReference>
<dbReference type="InterPro" id="IPR029061">
    <property type="entry name" value="THDP-binding"/>
</dbReference>
<reference evidence="3 4" key="1">
    <citation type="submission" date="2014-12" db="EMBL/GenBank/DDBJ databases">
        <title>Draft Genome Sequence of Pseudoalteromonas luteoviolacea HI1.</title>
        <authorList>
            <person name="Asahina A.Y."/>
            <person name="Hadfield M.G."/>
        </authorList>
    </citation>
    <scope>NUCLEOTIDE SEQUENCE [LARGE SCALE GENOMIC DNA]</scope>
    <source>
        <strain evidence="3 4">HI1</strain>
    </source>
</reference>
<comment type="caution">
    <text evidence="3">The sequence shown here is derived from an EMBL/GenBank/DDBJ whole genome shotgun (WGS) entry which is preliminary data.</text>
</comment>